<dbReference type="InterPro" id="IPR037923">
    <property type="entry name" value="HTH-like"/>
</dbReference>
<dbReference type="InterPro" id="IPR014710">
    <property type="entry name" value="RmlC-like_jellyroll"/>
</dbReference>
<dbReference type="GO" id="GO:0008168">
    <property type="term" value="F:methyltransferase activity"/>
    <property type="evidence" value="ECO:0007669"/>
    <property type="project" value="UniProtKB-KW"/>
</dbReference>
<feature type="domain" description="HTH araC/xylS-type" evidence="4">
    <location>
        <begin position="205"/>
        <end position="303"/>
    </location>
</feature>
<reference evidence="5 6" key="1">
    <citation type="submission" date="2017-03" db="EMBL/GenBank/DDBJ databases">
        <title>Genome sequence of Clostridium hungatei DSM 14427.</title>
        <authorList>
            <person name="Poehlein A."/>
            <person name="Daniel R."/>
        </authorList>
    </citation>
    <scope>NUCLEOTIDE SEQUENCE [LARGE SCALE GENOMIC DNA]</scope>
    <source>
        <strain evidence="5 6">DSM 14427</strain>
    </source>
</reference>
<evidence type="ECO:0000313" key="6">
    <source>
        <dbReference type="Proteomes" id="UP000191554"/>
    </source>
</evidence>
<gene>
    <name evidence="5" type="primary">adaA_2</name>
    <name evidence="5" type="ORF">CLHUN_09340</name>
</gene>
<dbReference type="OrthoDB" id="253601at2"/>
<keyword evidence="3" id="KW-0804">Transcription</keyword>
<name>A0A1V4SQ13_RUMHU</name>
<dbReference type="PROSITE" id="PS01124">
    <property type="entry name" value="HTH_ARAC_FAMILY_2"/>
    <property type="match status" value="1"/>
</dbReference>
<dbReference type="GO" id="GO:0003700">
    <property type="term" value="F:DNA-binding transcription factor activity"/>
    <property type="evidence" value="ECO:0007669"/>
    <property type="project" value="InterPro"/>
</dbReference>
<dbReference type="PRINTS" id="PR00032">
    <property type="entry name" value="HTHARAC"/>
</dbReference>
<dbReference type="SUPFAM" id="SSF51215">
    <property type="entry name" value="Regulatory protein AraC"/>
    <property type="match status" value="1"/>
</dbReference>
<keyword evidence="2" id="KW-0238">DNA-binding</keyword>
<dbReference type="InterPro" id="IPR018060">
    <property type="entry name" value="HTH_AraC"/>
</dbReference>
<dbReference type="EMBL" id="MZGX01000004">
    <property type="protein sequence ID" value="OPX45555.1"/>
    <property type="molecule type" value="Genomic_DNA"/>
</dbReference>
<sequence length="306" mass="36169">MELYYIMFYNRLKTIYFQEWLMEAHHQKSININTGHFPVNVFNTDVQVFPPHWHERIEIVYVLGDELKIGLNNCVYTLHKRDILIVGMGEVHYFLMQPQKCDRIIVHFELSLFGSLANSISGRRLLNPLIPFCPENAPEVFSLHEYFERIILDIHLEIHRREKGFEFFLGGRLYDLAAGIIRYIPNEKLCPAEMNKQMKKLQLLEQVADYVDRNLYGEITLEEVSKYVNFSMYHFTRFFKDTTGMTFWQYLNNYKVSKAANYLINTSDTISEIAFNSGFNSIKTFNRVFKQIKGCSPSEFKKAIFE</sequence>
<dbReference type="PANTHER" id="PTHR43280">
    <property type="entry name" value="ARAC-FAMILY TRANSCRIPTIONAL REGULATOR"/>
    <property type="match status" value="1"/>
</dbReference>
<comment type="caution">
    <text evidence="5">The sequence shown here is derived from an EMBL/GenBank/DDBJ whole genome shotgun (WGS) entry which is preliminary data.</text>
</comment>
<dbReference type="PANTHER" id="PTHR43280:SF28">
    <property type="entry name" value="HTH-TYPE TRANSCRIPTIONAL ACTIVATOR RHAS"/>
    <property type="match status" value="1"/>
</dbReference>
<dbReference type="AlphaFoldDB" id="A0A1V4SQ13"/>
<keyword evidence="6" id="KW-1185">Reference proteome</keyword>
<dbReference type="Gene3D" id="2.60.120.10">
    <property type="entry name" value="Jelly Rolls"/>
    <property type="match status" value="1"/>
</dbReference>
<dbReference type="Pfam" id="PF12833">
    <property type="entry name" value="HTH_18"/>
    <property type="match status" value="1"/>
</dbReference>
<evidence type="ECO:0000259" key="4">
    <source>
        <dbReference type="PROSITE" id="PS01124"/>
    </source>
</evidence>
<dbReference type="GO" id="GO:0043565">
    <property type="term" value="F:sequence-specific DNA binding"/>
    <property type="evidence" value="ECO:0007669"/>
    <property type="project" value="InterPro"/>
</dbReference>
<evidence type="ECO:0000256" key="2">
    <source>
        <dbReference type="ARBA" id="ARBA00023125"/>
    </source>
</evidence>
<keyword evidence="5" id="KW-0808">Transferase</keyword>
<evidence type="ECO:0000313" key="5">
    <source>
        <dbReference type="EMBL" id="OPX45555.1"/>
    </source>
</evidence>
<dbReference type="GO" id="GO:0032259">
    <property type="term" value="P:methylation"/>
    <property type="evidence" value="ECO:0007669"/>
    <property type="project" value="UniProtKB-KW"/>
</dbReference>
<dbReference type="STRING" id="48256.CLHUN_09340"/>
<dbReference type="InterPro" id="IPR003313">
    <property type="entry name" value="AraC-bd"/>
</dbReference>
<evidence type="ECO:0000256" key="3">
    <source>
        <dbReference type="ARBA" id="ARBA00023163"/>
    </source>
</evidence>
<dbReference type="Gene3D" id="1.10.10.60">
    <property type="entry name" value="Homeodomain-like"/>
    <property type="match status" value="2"/>
</dbReference>
<dbReference type="InterPro" id="IPR020449">
    <property type="entry name" value="Tscrpt_reg_AraC-type_HTH"/>
</dbReference>
<protein>
    <submittedName>
        <fullName evidence="5">Bifunctional transcriptional activator/DNA repair enzyme AdaA</fullName>
        <ecNumber evidence="5">2.1.1.-</ecNumber>
    </submittedName>
</protein>
<dbReference type="EC" id="2.1.1.-" evidence="5"/>
<dbReference type="InterPro" id="IPR018062">
    <property type="entry name" value="HTH_AraC-typ_CS"/>
</dbReference>
<keyword evidence="1" id="KW-0805">Transcription regulation</keyword>
<proteinExistence type="predicted"/>
<evidence type="ECO:0000256" key="1">
    <source>
        <dbReference type="ARBA" id="ARBA00023015"/>
    </source>
</evidence>
<dbReference type="SUPFAM" id="SSF46689">
    <property type="entry name" value="Homeodomain-like"/>
    <property type="match status" value="2"/>
</dbReference>
<dbReference type="PROSITE" id="PS00041">
    <property type="entry name" value="HTH_ARAC_FAMILY_1"/>
    <property type="match status" value="1"/>
</dbReference>
<dbReference type="InterPro" id="IPR009057">
    <property type="entry name" value="Homeodomain-like_sf"/>
</dbReference>
<keyword evidence="5" id="KW-0489">Methyltransferase</keyword>
<dbReference type="Proteomes" id="UP000191554">
    <property type="component" value="Unassembled WGS sequence"/>
</dbReference>
<dbReference type="SMART" id="SM00342">
    <property type="entry name" value="HTH_ARAC"/>
    <property type="match status" value="1"/>
</dbReference>
<organism evidence="5 6">
    <name type="scientific">Ruminiclostridium hungatei</name>
    <name type="common">Clostridium hungatei</name>
    <dbReference type="NCBI Taxonomy" id="48256"/>
    <lineage>
        <taxon>Bacteria</taxon>
        <taxon>Bacillati</taxon>
        <taxon>Bacillota</taxon>
        <taxon>Clostridia</taxon>
        <taxon>Eubacteriales</taxon>
        <taxon>Oscillospiraceae</taxon>
        <taxon>Ruminiclostridium</taxon>
    </lineage>
</organism>
<accession>A0A1V4SQ13</accession>
<dbReference type="Pfam" id="PF02311">
    <property type="entry name" value="AraC_binding"/>
    <property type="match status" value="1"/>
</dbReference>